<protein>
    <submittedName>
        <fullName evidence="3">Helix-turn-helix domain-containing protein</fullName>
    </submittedName>
</protein>
<reference evidence="3" key="1">
    <citation type="submission" date="2024-07" db="EMBL/GenBank/DDBJ databases">
        <authorList>
            <person name="Yu S.T."/>
        </authorList>
    </citation>
    <scope>NUCLEOTIDE SEQUENCE</scope>
    <source>
        <strain evidence="3">Y1</strain>
    </source>
</reference>
<evidence type="ECO:0000256" key="1">
    <source>
        <dbReference type="SAM" id="MobiDB-lite"/>
    </source>
</evidence>
<gene>
    <name evidence="3" type="ORF">AB2U05_00145</name>
</gene>
<dbReference type="InterPro" id="IPR010982">
    <property type="entry name" value="Lambda_DNA-bd_dom_sf"/>
</dbReference>
<dbReference type="RefSeq" id="WP_244178825.1">
    <property type="nucleotide sequence ID" value="NZ_CP163445.1"/>
</dbReference>
<name>A0AB39TFD5_9ACTN</name>
<dbReference type="Gene3D" id="1.10.260.40">
    <property type="entry name" value="lambda repressor-like DNA-binding domains"/>
    <property type="match status" value="1"/>
</dbReference>
<accession>A0AB39TFD5</accession>
<dbReference type="SUPFAM" id="SSF47413">
    <property type="entry name" value="lambda repressor-like DNA-binding domains"/>
    <property type="match status" value="1"/>
</dbReference>
<organism evidence="3">
    <name type="scientific">Streptomyces sp. Y1</name>
    <dbReference type="NCBI Taxonomy" id="3238634"/>
    <lineage>
        <taxon>Bacteria</taxon>
        <taxon>Bacillati</taxon>
        <taxon>Actinomycetota</taxon>
        <taxon>Actinomycetes</taxon>
        <taxon>Kitasatosporales</taxon>
        <taxon>Streptomycetaceae</taxon>
        <taxon>Streptomyces</taxon>
    </lineage>
</organism>
<evidence type="ECO:0000313" key="3">
    <source>
        <dbReference type="EMBL" id="XDQ77001.1"/>
    </source>
</evidence>
<dbReference type="PROSITE" id="PS50943">
    <property type="entry name" value="HTH_CROC1"/>
    <property type="match status" value="1"/>
</dbReference>
<dbReference type="GO" id="GO:0003677">
    <property type="term" value="F:DNA binding"/>
    <property type="evidence" value="ECO:0007669"/>
    <property type="project" value="InterPro"/>
</dbReference>
<dbReference type="AlphaFoldDB" id="A0AB39TFD5"/>
<sequence length="168" mass="18692">MAKPDKTGLKPATAQETAAARTAVRTSTQAAQAGALAARIEALFHTVRRPDREQYTNEEVARACREATGESFSTTYLWQLRTGRRDNPTKRHLEALARFFQVPPAYFFDEQQGTQIARELALLAALRDAGVRSLALRAIELSPEGLDTVNELMDVIARRDTARRRPSP</sequence>
<feature type="region of interest" description="Disordered" evidence="1">
    <location>
        <begin position="1"/>
        <end position="20"/>
    </location>
</feature>
<dbReference type="InterPro" id="IPR001387">
    <property type="entry name" value="Cro/C1-type_HTH"/>
</dbReference>
<evidence type="ECO:0000259" key="2">
    <source>
        <dbReference type="PROSITE" id="PS50943"/>
    </source>
</evidence>
<feature type="domain" description="HTH cro/C1-type" evidence="2">
    <location>
        <begin position="73"/>
        <end position="107"/>
    </location>
</feature>
<dbReference type="EMBL" id="CP163445">
    <property type="protein sequence ID" value="XDQ77001.1"/>
    <property type="molecule type" value="Genomic_DNA"/>
</dbReference>
<proteinExistence type="predicted"/>